<keyword evidence="7" id="KW-1185">Reference proteome</keyword>
<keyword evidence="4" id="KW-1015">Disulfide bond</keyword>
<dbReference type="InterPro" id="IPR002557">
    <property type="entry name" value="Chitin-bd_dom"/>
</dbReference>
<dbReference type="Pfam" id="PF01607">
    <property type="entry name" value="CBM_14"/>
    <property type="match status" value="3"/>
</dbReference>
<dbReference type="InterPro" id="IPR051940">
    <property type="entry name" value="Chitin_bind-dev_reg"/>
</dbReference>
<gene>
    <name evidence="6" type="ORF">APZ42_022395</name>
</gene>
<dbReference type="InterPro" id="IPR036508">
    <property type="entry name" value="Chitin-bd_dom_sf"/>
</dbReference>
<organism evidence="6 7">
    <name type="scientific">Daphnia magna</name>
    <dbReference type="NCBI Taxonomy" id="35525"/>
    <lineage>
        <taxon>Eukaryota</taxon>
        <taxon>Metazoa</taxon>
        <taxon>Ecdysozoa</taxon>
        <taxon>Arthropoda</taxon>
        <taxon>Crustacea</taxon>
        <taxon>Branchiopoda</taxon>
        <taxon>Diplostraca</taxon>
        <taxon>Cladocera</taxon>
        <taxon>Anomopoda</taxon>
        <taxon>Daphniidae</taxon>
        <taxon>Daphnia</taxon>
    </lineage>
</organism>
<dbReference type="AlphaFoldDB" id="A0A0P5B355"/>
<evidence type="ECO:0000256" key="4">
    <source>
        <dbReference type="ARBA" id="ARBA00023157"/>
    </source>
</evidence>
<comment type="caution">
    <text evidence="6">The sequence shown here is derived from an EMBL/GenBank/DDBJ whole genome shotgun (WGS) entry which is preliminary data.</text>
</comment>
<dbReference type="GO" id="GO:0005576">
    <property type="term" value="C:extracellular region"/>
    <property type="evidence" value="ECO:0007669"/>
    <property type="project" value="InterPro"/>
</dbReference>
<dbReference type="Proteomes" id="UP000076858">
    <property type="component" value="Unassembled WGS sequence"/>
</dbReference>
<dbReference type="PANTHER" id="PTHR23301:SF0">
    <property type="entry name" value="CHITIN-BINDING TYPE-2 DOMAIN-CONTAINING PROTEIN-RELATED"/>
    <property type="match status" value="1"/>
</dbReference>
<dbReference type="PROSITE" id="PS50940">
    <property type="entry name" value="CHIT_BIND_II"/>
    <property type="match status" value="2"/>
</dbReference>
<dbReference type="SUPFAM" id="SSF57625">
    <property type="entry name" value="Invertebrate chitin-binding proteins"/>
    <property type="match status" value="3"/>
</dbReference>
<evidence type="ECO:0000256" key="5">
    <source>
        <dbReference type="ARBA" id="ARBA00023180"/>
    </source>
</evidence>
<dbReference type="EMBL" id="LRGB01001361">
    <property type="protein sequence ID" value="KZS12282.1"/>
    <property type="molecule type" value="Genomic_DNA"/>
</dbReference>
<proteinExistence type="predicted"/>
<protein>
    <submittedName>
        <fullName evidence="6">Uncharacterized protein</fullName>
    </submittedName>
</protein>
<dbReference type="OrthoDB" id="6020543at2759"/>
<keyword evidence="2" id="KW-0732">Signal</keyword>
<keyword evidence="5" id="KW-0325">Glycoprotein</keyword>
<reference evidence="6 7" key="1">
    <citation type="submission" date="2016-03" db="EMBL/GenBank/DDBJ databases">
        <title>EvidentialGene: Evidence-directed Construction of Genes on Genomes.</title>
        <authorList>
            <person name="Gilbert D.G."/>
            <person name="Choi J.-H."/>
            <person name="Mockaitis K."/>
            <person name="Colbourne J."/>
            <person name="Pfrender M."/>
        </authorList>
    </citation>
    <scope>NUCLEOTIDE SEQUENCE [LARGE SCALE GENOMIC DNA]</scope>
    <source>
        <strain evidence="6 7">Xinb3</strain>
        <tissue evidence="6">Complete organism</tissue>
    </source>
</reference>
<evidence type="ECO:0000256" key="3">
    <source>
        <dbReference type="ARBA" id="ARBA00022737"/>
    </source>
</evidence>
<evidence type="ECO:0000313" key="6">
    <source>
        <dbReference type="EMBL" id="KZS12282.1"/>
    </source>
</evidence>
<dbReference type="SMART" id="SM00494">
    <property type="entry name" value="ChtBD2"/>
    <property type="match status" value="3"/>
</dbReference>
<evidence type="ECO:0000256" key="1">
    <source>
        <dbReference type="ARBA" id="ARBA00022669"/>
    </source>
</evidence>
<keyword evidence="1" id="KW-0147">Chitin-binding</keyword>
<evidence type="ECO:0000256" key="2">
    <source>
        <dbReference type="ARBA" id="ARBA00022729"/>
    </source>
</evidence>
<name>A0A0P5B355_9CRUS</name>
<dbReference type="STRING" id="35525.A0A0P5B355"/>
<dbReference type="PANTHER" id="PTHR23301">
    <property type="entry name" value="CHITIN BINDING PERITROPHIN-A"/>
    <property type="match status" value="1"/>
</dbReference>
<keyword evidence="3" id="KW-0677">Repeat</keyword>
<accession>A0A0P5B355</accession>
<dbReference type="GO" id="GO:0008061">
    <property type="term" value="F:chitin binding"/>
    <property type="evidence" value="ECO:0007669"/>
    <property type="project" value="UniProtKB-KW"/>
</dbReference>
<evidence type="ECO:0000313" key="7">
    <source>
        <dbReference type="Proteomes" id="UP000076858"/>
    </source>
</evidence>
<sequence>MKFVIYNTKNALIYLLIFSIVQAKSKSINNIERKIEKHTERFYDKAGLCSEAGYKRNETDATQFYRCVDYSGNGKNFVVFKFACPPALEFDEKLLICVLPKEASIPTALTFISNVQNSFSTELPSSPADPEADSLTLLPPPTSTSAVGGANTLLESTSIKPLAMSFVPLTDSLQPVTLETSSQNSHDQVLEAVEKVVETADLVKPTMEMDCSSKKFYRLPNSDCNRFYQCYLQSVSIFSCAPGLVFNEATSRCSLPEESSCEQHVSNPIADELPDYFQMDCSSGVLRRYPFDCRNFYQCYDNGIAKSLSFYSCSAGLIFDEESNNCLRPYETSPCFANGDPFKSYPLD</sequence>
<dbReference type="Gene3D" id="2.170.140.10">
    <property type="entry name" value="Chitin binding domain"/>
    <property type="match status" value="3"/>
</dbReference>